<gene>
    <name evidence="1" type="ORF">DERP_001361</name>
</gene>
<dbReference type="Proteomes" id="UP000887458">
    <property type="component" value="Unassembled WGS sequence"/>
</dbReference>
<protein>
    <submittedName>
        <fullName evidence="1">Uncharacterized protein</fullName>
    </submittedName>
</protein>
<reference evidence="1 2" key="1">
    <citation type="journal article" date="2018" name="J. Allergy Clin. Immunol.">
        <title>High-quality assembly of Dermatophagoides pteronyssinus genome and transcriptome reveals a wide range of novel allergens.</title>
        <authorList>
            <person name="Liu X.Y."/>
            <person name="Yang K.Y."/>
            <person name="Wang M.Q."/>
            <person name="Kwok J.S."/>
            <person name="Zeng X."/>
            <person name="Yang Z."/>
            <person name="Xiao X.J."/>
            <person name="Lau C.P."/>
            <person name="Li Y."/>
            <person name="Huang Z.M."/>
            <person name="Ba J.G."/>
            <person name="Yim A.K."/>
            <person name="Ouyang C.Y."/>
            <person name="Ngai S.M."/>
            <person name="Chan T.F."/>
            <person name="Leung E.L."/>
            <person name="Liu L."/>
            <person name="Liu Z.G."/>
            <person name="Tsui S.K."/>
        </authorList>
    </citation>
    <scope>NUCLEOTIDE SEQUENCE [LARGE SCALE GENOMIC DNA]</scope>
    <source>
        <strain evidence="1">Derp</strain>
    </source>
</reference>
<proteinExistence type="predicted"/>
<keyword evidence="2" id="KW-1185">Reference proteome</keyword>
<accession>A0ABQ8JE84</accession>
<organism evidence="1 2">
    <name type="scientific">Dermatophagoides pteronyssinus</name>
    <name type="common">European house dust mite</name>
    <dbReference type="NCBI Taxonomy" id="6956"/>
    <lineage>
        <taxon>Eukaryota</taxon>
        <taxon>Metazoa</taxon>
        <taxon>Ecdysozoa</taxon>
        <taxon>Arthropoda</taxon>
        <taxon>Chelicerata</taxon>
        <taxon>Arachnida</taxon>
        <taxon>Acari</taxon>
        <taxon>Acariformes</taxon>
        <taxon>Sarcoptiformes</taxon>
        <taxon>Astigmata</taxon>
        <taxon>Psoroptidia</taxon>
        <taxon>Analgoidea</taxon>
        <taxon>Pyroglyphidae</taxon>
        <taxon>Dermatophagoidinae</taxon>
        <taxon>Dermatophagoides</taxon>
    </lineage>
</organism>
<evidence type="ECO:0000313" key="2">
    <source>
        <dbReference type="Proteomes" id="UP000887458"/>
    </source>
</evidence>
<sequence>MAMDLVGGHIPETILKKSPVNHFPLSSLYVKYLISQPLPSFGVNQSTGQLDFAMPGSIL</sequence>
<dbReference type="EMBL" id="NJHN03000047">
    <property type="protein sequence ID" value="KAH9420924.1"/>
    <property type="molecule type" value="Genomic_DNA"/>
</dbReference>
<evidence type="ECO:0000313" key="1">
    <source>
        <dbReference type="EMBL" id="KAH9420924.1"/>
    </source>
</evidence>
<comment type="caution">
    <text evidence="1">The sequence shown here is derived from an EMBL/GenBank/DDBJ whole genome shotgun (WGS) entry which is preliminary data.</text>
</comment>
<reference evidence="1 2" key="2">
    <citation type="journal article" date="2022" name="Mol. Biol. Evol.">
        <title>Comparative Genomics Reveals Insights into the Divergent Evolution of Astigmatic Mites and Household Pest Adaptations.</title>
        <authorList>
            <person name="Xiong Q."/>
            <person name="Wan A.T."/>
            <person name="Liu X."/>
            <person name="Fung C.S."/>
            <person name="Xiao X."/>
            <person name="Malainual N."/>
            <person name="Hou J."/>
            <person name="Wang L."/>
            <person name="Wang M."/>
            <person name="Yang K.Y."/>
            <person name="Cui Y."/>
            <person name="Leung E.L."/>
            <person name="Nong W."/>
            <person name="Shin S.K."/>
            <person name="Au S.W."/>
            <person name="Jeong K.Y."/>
            <person name="Chew F.T."/>
            <person name="Hui J.H."/>
            <person name="Leung T.F."/>
            <person name="Tungtrongchitr A."/>
            <person name="Zhong N."/>
            <person name="Liu Z."/>
            <person name="Tsui S.K."/>
        </authorList>
    </citation>
    <scope>NUCLEOTIDE SEQUENCE [LARGE SCALE GENOMIC DNA]</scope>
    <source>
        <strain evidence="1">Derp</strain>
    </source>
</reference>
<name>A0ABQ8JE84_DERPT</name>